<evidence type="ECO:0000313" key="2">
    <source>
        <dbReference type="EMBL" id="GFA69432.1"/>
    </source>
</evidence>
<comment type="caution">
    <text evidence="2">The sequence shown here is derived from an EMBL/GenBank/DDBJ whole genome shotgun (WGS) entry which is preliminary data.</text>
</comment>
<accession>A0A699K1G5</accession>
<protein>
    <recommendedName>
        <fullName evidence="3">Integrase, catalytic region, zinc finger, CCHC-type, peptidase aspartic, catalytic</fullName>
    </recommendedName>
</protein>
<feature type="non-terminal residue" evidence="2">
    <location>
        <position position="791"/>
    </location>
</feature>
<feature type="non-terminal residue" evidence="2">
    <location>
        <position position="1"/>
    </location>
</feature>
<name>A0A699K1G5_TANCI</name>
<dbReference type="AlphaFoldDB" id="A0A699K1G5"/>
<sequence length="791" mass="89437">NHATRQALGFQNPRYLKKAQQLKPNLYDGNVIGKSDVIMVPDSENTLMHAKENFTTRFVPQTESYAEQAFWSQYSVQTDEPTHSGTTIVEVLKELPKVSMVNSCLKKLKFHLANFDIVVKERTTAIAITEGTWGFEHTKACFRDDIIPFVKNLKELFTSFDQYLIDEVSEVQKIFEQMEMAVEQHCAEKTKFQTKMENVLKENDRLLTYALSVEIVDIVVNDCMNVNCLNVNDCEHCVTTTSELKTDFIKKENYETLLKQYHTLEKHCISLELNNQLNMKIFQRDTKIKSSSADDKERKEASKLEDIETQNLELDHRVTKLTAENSHLKQTYKQLFDSIKSSRVQLKEQCDDLINKVNLKSVEVADLNASLQEKVLVDVVPLVPKLRKNRTAHIDYIKHTLEEAATLRELVESERLLSPLNTPLVYACKYTRRIQELLMILQQTCPRITDLGTNLVAVTPKNQNKQVRRTPQITKSEKPSADTSPSANIDSNTPVLSSTGVALVSSASGSKSKYNTKKNRIRRTHKKAKETKLEYHLRNVKSSLNKASVVDSRATSSVIKSVSNVNSNLKCASCNGCLFFDNHDACVVEYINSVNASRKSKSVKKPVKMKVWKTTGKVRIQELLMILQQTCPCITDLGTKLVAVTPMNKTKQIRRVTVVTSASRSKSQDNIKKNRIRRTQKKAKKTELEDHLRTIKSSLNKASVVDSKATSSVINSVSNVNSNLKCASCNGSLFSNNHDACVVAYINSVNASIKSKFVKTSVKRKVWKSAGKVFKTVGYIWKPTGRTFTLS</sequence>
<gene>
    <name evidence="2" type="ORF">Tci_641404</name>
</gene>
<dbReference type="EMBL" id="BKCJ010470292">
    <property type="protein sequence ID" value="GFA69432.1"/>
    <property type="molecule type" value="Genomic_DNA"/>
</dbReference>
<proteinExistence type="predicted"/>
<evidence type="ECO:0008006" key="3">
    <source>
        <dbReference type="Google" id="ProtNLM"/>
    </source>
</evidence>
<reference evidence="2" key="1">
    <citation type="journal article" date="2019" name="Sci. Rep.">
        <title>Draft genome of Tanacetum cinerariifolium, the natural source of mosquito coil.</title>
        <authorList>
            <person name="Yamashiro T."/>
            <person name="Shiraishi A."/>
            <person name="Satake H."/>
            <person name="Nakayama K."/>
        </authorList>
    </citation>
    <scope>NUCLEOTIDE SEQUENCE</scope>
</reference>
<feature type="region of interest" description="Disordered" evidence="1">
    <location>
        <begin position="462"/>
        <end position="495"/>
    </location>
</feature>
<feature type="compositionally biased region" description="Polar residues" evidence="1">
    <location>
        <begin position="481"/>
        <end position="495"/>
    </location>
</feature>
<organism evidence="2">
    <name type="scientific">Tanacetum cinerariifolium</name>
    <name type="common">Dalmatian daisy</name>
    <name type="synonym">Chrysanthemum cinerariifolium</name>
    <dbReference type="NCBI Taxonomy" id="118510"/>
    <lineage>
        <taxon>Eukaryota</taxon>
        <taxon>Viridiplantae</taxon>
        <taxon>Streptophyta</taxon>
        <taxon>Embryophyta</taxon>
        <taxon>Tracheophyta</taxon>
        <taxon>Spermatophyta</taxon>
        <taxon>Magnoliopsida</taxon>
        <taxon>eudicotyledons</taxon>
        <taxon>Gunneridae</taxon>
        <taxon>Pentapetalae</taxon>
        <taxon>asterids</taxon>
        <taxon>campanulids</taxon>
        <taxon>Asterales</taxon>
        <taxon>Asteraceae</taxon>
        <taxon>Asteroideae</taxon>
        <taxon>Anthemideae</taxon>
        <taxon>Anthemidinae</taxon>
        <taxon>Tanacetum</taxon>
    </lineage>
</organism>
<feature type="compositionally biased region" description="Polar residues" evidence="1">
    <location>
        <begin position="462"/>
        <end position="474"/>
    </location>
</feature>
<evidence type="ECO:0000256" key="1">
    <source>
        <dbReference type="SAM" id="MobiDB-lite"/>
    </source>
</evidence>